<evidence type="ECO:0000256" key="3">
    <source>
        <dbReference type="ARBA" id="ARBA00022827"/>
    </source>
</evidence>
<dbReference type="PANTHER" id="PTHR48105">
    <property type="entry name" value="THIOREDOXIN REDUCTASE 1-RELATED-RELATED"/>
    <property type="match status" value="1"/>
</dbReference>
<dbReference type="InterPro" id="IPR050097">
    <property type="entry name" value="Ferredoxin-NADP_redctase_2"/>
</dbReference>
<name>A0A9D1MYZ3_9CLOT</name>
<dbReference type="EC" id="1.8.1.9" evidence="7"/>
<dbReference type="PRINTS" id="PR00368">
    <property type="entry name" value="FADPNR"/>
</dbReference>
<reference evidence="10" key="2">
    <citation type="journal article" date="2021" name="PeerJ">
        <title>Extensive microbial diversity within the chicken gut microbiome revealed by metagenomics and culture.</title>
        <authorList>
            <person name="Gilroy R."/>
            <person name="Ravi A."/>
            <person name="Getino M."/>
            <person name="Pursley I."/>
            <person name="Horton D.L."/>
            <person name="Alikhan N.F."/>
            <person name="Baker D."/>
            <person name="Gharbi K."/>
            <person name="Hall N."/>
            <person name="Watson M."/>
            <person name="Adriaenssens E.M."/>
            <person name="Foster-Nyarko E."/>
            <person name="Jarju S."/>
            <person name="Secka A."/>
            <person name="Antonio M."/>
            <person name="Oren A."/>
            <person name="Chaudhuri R.R."/>
            <person name="La Ragione R."/>
            <person name="Hildebrand F."/>
            <person name="Pallen M.J."/>
        </authorList>
    </citation>
    <scope>NUCLEOTIDE SEQUENCE</scope>
    <source>
        <strain evidence="10">CHK154-7741</strain>
    </source>
</reference>
<dbReference type="GO" id="GO:0005737">
    <property type="term" value="C:cytoplasm"/>
    <property type="evidence" value="ECO:0007669"/>
    <property type="project" value="InterPro"/>
</dbReference>
<dbReference type="Gene3D" id="3.50.50.60">
    <property type="entry name" value="FAD/NAD(P)-binding domain"/>
    <property type="match status" value="2"/>
</dbReference>
<keyword evidence="6 7" id="KW-0676">Redox-active center</keyword>
<evidence type="ECO:0000256" key="2">
    <source>
        <dbReference type="ARBA" id="ARBA00022630"/>
    </source>
</evidence>
<keyword evidence="5" id="KW-1015">Disulfide bond</keyword>
<feature type="domain" description="FAD/NAD(P)-binding" evidence="9">
    <location>
        <begin position="9"/>
        <end position="296"/>
    </location>
</feature>
<evidence type="ECO:0000256" key="8">
    <source>
        <dbReference type="RuleBase" id="RU003881"/>
    </source>
</evidence>
<dbReference type="PROSITE" id="PS00573">
    <property type="entry name" value="PYRIDINE_REDOX_2"/>
    <property type="match status" value="1"/>
</dbReference>
<organism evidence="10 11">
    <name type="scientific">Candidatus Limenecus avicola</name>
    <dbReference type="NCBI Taxonomy" id="2840847"/>
    <lineage>
        <taxon>Bacteria</taxon>
        <taxon>Bacillati</taxon>
        <taxon>Bacillota</taxon>
        <taxon>Clostridia</taxon>
        <taxon>Eubacteriales</taxon>
        <taxon>Clostridiaceae</taxon>
        <taxon>Clostridiaceae incertae sedis</taxon>
        <taxon>Candidatus Limenecus</taxon>
    </lineage>
</organism>
<dbReference type="InterPro" id="IPR023753">
    <property type="entry name" value="FAD/NAD-binding_dom"/>
</dbReference>
<evidence type="ECO:0000256" key="1">
    <source>
        <dbReference type="ARBA" id="ARBA00009333"/>
    </source>
</evidence>
<dbReference type="InterPro" id="IPR005982">
    <property type="entry name" value="Thioredox_Rdtase"/>
</dbReference>
<evidence type="ECO:0000313" key="10">
    <source>
        <dbReference type="EMBL" id="HIU91593.1"/>
    </source>
</evidence>
<comment type="catalytic activity">
    <reaction evidence="7">
        <text>[thioredoxin]-dithiol + NADP(+) = [thioredoxin]-disulfide + NADPH + H(+)</text>
        <dbReference type="Rhea" id="RHEA:20345"/>
        <dbReference type="Rhea" id="RHEA-COMP:10698"/>
        <dbReference type="Rhea" id="RHEA-COMP:10700"/>
        <dbReference type="ChEBI" id="CHEBI:15378"/>
        <dbReference type="ChEBI" id="CHEBI:29950"/>
        <dbReference type="ChEBI" id="CHEBI:50058"/>
        <dbReference type="ChEBI" id="CHEBI:57783"/>
        <dbReference type="ChEBI" id="CHEBI:58349"/>
        <dbReference type="EC" id="1.8.1.9"/>
    </reaction>
</comment>
<gene>
    <name evidence="10" type="primary">trxB</name>
    <name evidence="10" type="ORF">IAD26_00515</name>
</gene>
<comment type="cofactor">
    <cofactor evidence="8">
        <name>FAD</name>
        <dbReference type="ChEBI" id="CHEBI:57692"/>
    </cofactor>
    <text evidence="8">Binds 1 FAD per subunit.</text>
</comment>
<comment type="similarity">
    <text evidence="1 7">Belongs to the class-II pyridine nucleotide-disulfide oxidoreductase family.</text>
</comment>
<keyword evidence="3 7" id="KW-0274">FAD</keyword>
<keyword evidence="4 7" id="KW-0560">Oxidoreductase</keyword>
<protein>
    <recommendedName>
        <fullName evidence="7">Thioredoxin reductase</fullName>
        <ecNumber evidence="7">1.8.1.9</ecNumber>
    </recommendedName>
</protein>
<comment type="subunit">
    <text evidence="7">Homodimer.</text>
</comment>
<proteinExistence type="inferred from homology"/>
<comment type="caution">
    <text evidence="10">The sequence shown here is derived from an EMBL/GenBank/DDBJ whole genome shotgun (WGS) entry which is preliminary data.</text>
</comment>
<dbReference type="Pfam" id="PF07992">
    <property type="entry name" value="Pyr_redox_2"/>
    <property type="match status" value="1"/>
</dbReference>
<evidence type="ECO:0000259" key="9">
    <source>
        <dbReference type="Pfam" id="PF07992"/>
    </source>
</evidence>
<evidence type="ECO:0000313" key="11">
    <source>
        <dbReference type="Proteomes" id="UP000886748"/>
    </source>
</evidence>
<dbReference type="InterPro" id="IPR036188">
    <property type="entry name" value="FAD/NAD-bd_sf"/>
</dbReference>
<dbReference type="Proteomes" id="UP000886748">
    <property type="component" value="Unassembled WGS sequence"/>
</dbReference>
<dbReference type="GO" id="GO:0019430">
    <property type="term" value="P:removal of superoxide radicals"/>
    <property type="evidence" value="ECO:0007669"/>
    <property type="project" value="UniProtKB-UniRule"/>
</dbReference>
<keyword evidence="8" id="KW-0521">NADP</keyword>
<dbReference type="EMBL" id="DVOD01000006">
    <property type="protein sequence ID" value="HIU91593.1"/>
    <property type="molecule type" value="Genomic_DNA"/>
</dbReference>
<keyword evidence="2 7" id="KW-0285">Flavoprotein</keyword>
<evidence type="ECO:0000256" key="7">
    <source>
        <dbReference type="RuleBase" id="RU003880"/>
    </source>
</evidence>
<dbReference type="PRINTS" id="PR00469">
    <property type="entry name" value="PNDRDTASEII"/>
</dbReference>
<dbReference type="AlphaFoldDB" id="A0A9D1MYZ3"/>
<evidence type="ECO:0000256" key="5">
    <source>
        <dbReference type="ARBA" id="ARBA00023157"/>
    </source>
</evidence>
<evidence type="ECO:0000256" key="4">
    <source>
        <dbReference type="ARBA" id="ARBA00023002"/>
    </source>
</evidence>
<dbReference type="InterPro" id="IPR008255">
    <property type="entry name" value="Pyr_nucl-diS_OxRdtase_2_AS"/>
</dbReference>
<dbReference type="NCBIfam" id="TIGR01292">
    <property type="entry name" value="TRX_reduct"/>
    <property type="match status" value="1"/>
</dbReference>
<reference evidence="10" key="1">
    <citation type="submission" date="2020-10" db="EMBL/GenBank/DDBJ databases">
        <authorList>
            <person name="Gilroy R."/>
        </authorList>
    </citation>
    <scope>NUCLEOTIDE SEQUENCE</scope>
    <source>
        <strain evidence="10">CHK154-7741</strain>
    </source>
</reference>
<dbReference type="SUPFAM" id="SSF51905">
    <property type="entry name" value="FAD/NAD(P)-binding domain"/>
    <property type="match status" value="1"/>
</dbReference>
<sequence length="316" mass="34604">MSEKQKLEYDVVILGGGPAGLSAAIYAARGNAKTAVVDISMFGGQPSNYLELENYPALGKIGGYDMMEKFEEHADMFSIDKFPMQEIEKIDLQPETKIIETKDSVFEAKTVIIATGAQAKKLGIPGEKEFVGRGVSYCAVCDGAFYRDKVVAVVGGGNAAVEEGCYLTKFAKKVYIIHRRDQLRADKIVQDRAFKNDKVEFIYDTIPVEIKGKDCVESFVLKNVKTNETFEIETDGVFPYIGFAPNIDYINAQVQQNEAGFIVTNECMETSVKGVYAIGDVRTTPLRQVITAAADGAVAGCFAVKYLEEIAEKTAV</sequence>
<accession>A0A9D1MYZ3</accession>
<dbReference type="GO" id="GO:0004791">
    <property type="term" value="F:thioredoxin-disulfide reductase (NADPH) activity"/>
    <property type="evidence" value="ECO:0007669"/>
    <property type="project" value="UniProtKB-UniRule"/>
</dbReference>
<evidence type="ECO:0000256" key="6">
    <source>
        <dbReference type="ARBA" id="ARBA00023284"/>
    </source>
</evidence>